<dbReference type="OrthoDB" id="9806791at2"/>
<dbReference type="PANTHER" id="PTHR10772:SF58">
    <property type="entry name" value="CO-CHAPERONIN GROES"/>
    <property type="match status" value="1"/>
</dbReference>
<evidence type="ECO:0000256" key="4">
    <source>
        <dbReference type="RuleBase" id="RU000535"/>
    </source>
</evidence>
<comment type="caution">
    <text evidence="6">The sequence shown here is derived from an EMBL/GenBank/DDBJ whole genome shotgun (WGS) entry which is preliminary data.</text>
</comment>
<evidence type="ECO:0000256" key="3">
    <source>
        <dbReference type="HAMAP-Rule" id="MF_00580"/>
    </source>
</evidence>
<feature type="region of interest" description="Disordered" evidence="5">
    <location>
        <begin position="16"/>
        <end position="42"/>
    </location>
</feature>
<keyword evidence="2 3" id="KW-0143">Chaperone</keyword>
<dbReference type="PRINTS" id="PR00297">
    <property type="entry name" value="CHAPERONIN10"/>
</dbReference>
<dbReference type="Gene3D" id="2.30.33.40">
    <property type="entry name" value="GroES chaperonin"/>
    <property type="match status" value="1"/>
</dbReference>
<dbReference type="SMART" id="SM00883">
    <property type="entry name" value="Cpn10"/>
    <property type="match status" value="1"/>
</dbReference>
<dbReference type="InterPro" id="IPR011032">
    <property type="entry name" value="GroES-like_sf"/>
</dbReference>
<dbReference type="NCBIfam" id="NF001533">
    <property type="entry name" value="PRK00364.2-4"/>
    <property type="match status" value="1"/>
</dbReference>
<dbReference type="PROSITE" id="PS00681">
    <property type="entry name" value="CHAPERONINS_CPN10"/>
    <property type="match status" value="1"/>
</dbReference>
<keyword evidence="7" id="KW-1185">Reference proteome</keyword>
<evidence type="ECO:0000313" key="6">
    <source>
        <dbReference type="EMBL" id="PYI54294.1"/>
    </source>
</evidence>
<evidence type="ECO:0000313" key="7">
    <source>
        <dbReference type="Proteomes" id="UP000247476"/>
    </source>
</evidence>
<dbReference type="GO" id="GO:0046872">
    <property type="term" value="F:metal ion binding"/>
    <property type="evidence" value="ECO:0007669"/>
    <property type="project" value="TreeGrafter"/>
</dbReference>
<dbReference type="PANTHER" id="PTHR10772">
    <property type="entry name" value="10 KDA HEAT SHOCK PROTEIN"/>
    <property type="match status" value="1"/>
</dbReference>
<dbReference type="Proteomes" id="UP000247476">
    <property type="component" value="Unassembled WGS sequence"/>
</dbReference>
<accession>A0A2V5K8F9</accession>
<evidence type="ECO:0000256" key="5">
    <source>
        <dbReference type="SAM" id="MobiDB-lite"/>
    </source>
</evidence>
<name>A0A2V5K8F9_9BACL</name>
<dbReference type="EMBL" id="QJVJ01000005">
    <property type="protein sequence ID" value="PYI54294.1"/>
    <property type="molecule type" value="Genomic_DNA"/>
</dbReference>
<dbReference type="InterPro" id="IPR018369">
    <property type="entry name" value="Chaprnonin_Cpn10_CS"/>
</dbReference>
<dbReference type="SUPFAM" id="SSF50129">
    <property type="entry name" value="GroES-like"/>
    <property type="match status" value="1"/>
</dbReference>
<comment type="subunit">
    <text evidence="3">Heptamer of 7 subunits arranged in a ring. Interacts with the chaperonin GroEL.</text>
</comment>
<dbReference type="GO" id="GO:0005737">
    <property type="term" value="C:cytoplasm"/>
    <property type="evidence" value="ECO:0007669"/>
    <property type="project" value="UniProtKB-SubCell"/>
</dbReference>
<comment type="subcellular location">
    <subcellularLocation>
        <location evidence="3">Cytoplasm</location>
    </subcellularLocation>
</comment>
<evidence type="ECO:0000256" key="1">
    <source>
        <dbReference type="ARBA" id="ARBA00006975"/>
    </source>
</evidence>
<evidence type="ECO:0000256" key="2">
    <source>
        <dbReference type="ARBA" id="ARBA00023186"/>
    </source>
</evidence>
<dbReference type="NCBIfam" id="NF001534">
    <property type="entry name" value="PRK00364.2-5"/>
    <property type="match status" value="1"/>
</dbReference>
<dbReference type="GO" id="GO:0051087">
    <property type="term" value="F:protein-folding chaperone binding"/>
    <property type="evidence" value="ECO:0007669"/>
    <property type="project" value="TreeGrafter"/>
</dbReference>
<proteinExistence type="inferred from homology"/>
<dbReference type="GO" id="GO:0051082">
    <property type="term" value="F:unfolded protein binding"/>
    <property type="evidence" value="ECO:0007669"/>
    <property type="project" value="TreeGrafter"/>
</dbReference>
<comment type="function">
    <text evidence="3 4">Together with the chaperonin GroEL, plays an essential role in assisting protein folding. The GroEL-GroES system forms a nano-cage that allows encapsulation of the non-native substrate proteins and provides a physical environment optimized to promote and accelerate protein folding. GroES binds to the apical surface of the GroEL ring, thereby capping the opening of the GroEL channel.</text>
</comment>
<dbReference type="GO" id="GO:0044183">
    <property type="term" value="F:protein folding chaperone"/>
    <property type="evidence" value="ECO:0007669"/>
    <property type="project" value="InterPro"/>
</dbReference>
<protein>
    <recommendedName>
        <fullName evidence="3">Co-chaperonin GroES</fullName>
    </recommendedName>
    <alternativeName>
        <fullName evidence="3">10 kDa chaperonin</fullName>
    </alternativeName>
    <alternativeName>
        <fullName evidence="3">Chaperonin-10</fullName>
        <shortName evidence="3">Cpn10</shortName>
    </alternativeName>
</protein>
<dbReference type="InterPro" id="IPR037124">
    <property type="entry name" value="Chaperonin_GroES_sf"/>
</dbReference>
<sequence>MLKPLGDRIVIEPQKQEERTAGGIVLPENTKEKPMKGTVVSVGPGRLENRQRIAPEVKPGDLVMFNKYAGTEVKVDNQTYLIMRESDIMAILEPSKEKELVANG</sequence>
<dbReference type="FunFam" id="2.30.33.40:FF:000001">
    <property type="entry name" value="10 kDa chaperonin"/>
    <property type="match status" value="1"/>
</dbReference>
<dbReference type="NCBIfam" id="NF001531">
    <property type="entry name" value="PRK00364.2-2"/>
    <property type="match status" value="1"/>
</dbReference>
<keyword evidence="3" id="KW-0963">Cytoplasm</keyword>
<dbReference type="AlphaFoldDB" id="A0A2V5K8F9"/>
<dbReference type="Pfam" id="PF00166">
    <property type="entry name" value="Cpn10"/>
    <property type="match status" value="1"/>
</dbReference>
<dbReference type="HAMAP" id="MF_00580">
    <property type="entry name" value="CH10"/>
    <property type="match status" value="1"/>
</dbReference>
<gene>
    <name evidence="3" type="primary">groES</name>
    <name evidence="3" type="synonym">groS</name>
    <name evidence="6" type="ORF">DLM86_12505</name>
</gene>
<dbReference type="GO" id="GO:0005524">
    <property type="term" value="F:ATP binding"/>
    <property type="evidence" value="ECO:0007669"/>
    <property type="project" value="InterPro"/>
</dbReference>
<dbReference type="InterPro" id="IPR020818">
    <property type="entry name" value="Chaperonin_GroES"/>
</dbReference>
<dbReference type="CDD" id="cd00320">
    <property type="entry name" value="cpn10"/>
    <property type="match status" value="1"/>
</dbReference>
<organism evidence="6 7">
    <name type="scientific">Paenibacillus flagellatus</name>
    <dbReference type="NCBI Taxonomy" id="2211139"/>
    <lineage>
        <taxon>Bacteria</taxon>
        <taxon>Bacillati</taxon>
        <taxon>Bacillota</taxon>
        <taxon>Bacilli</taxon>
        <taxon>Bacillales</taxon>
        <taxon>Paenibacillaceae</taxon>
        <taxon>Paenibacillus</taxon>
    </lineage>
</organism>
<reference evidence="6 7" key="1">
    <citation type="submission" date="2018-05" db="EMBL/GenBank/DDBJ databases">
        <title>Paenibacillus flagellatus sp. nov., isolated from selenium mineral soil.</title>
        <authorList>
            <person name="Dai X."/>
        </authorList>
    </citation>
    <scope>NUCLEOTIDE SEQUENCE [LARGE SCALE GENOMIC DNA]</scope>
    <source>
        <strain evidence="6 7">DXL2</strain>
    </source>
</reference>
<dbReference type="RefSeq" id="WP_110840355.1">
    <property type="nucleotide sequence ID" value="NZ_QJVJ01000005.1"/>
</dbReference>
<comment type="similarity">
    <text evidence="1 3 4">Belongs to the GroES chaperonin family.</text>
</comment>